<reference evidence="1" key="2">
    <citation type="submission" date="2023-05" db="EMBL/GenBank/DDBJ databases">
        <authorList>
            <person name="Fouks B."/>
        </authorList>
    </citation>
    <scope>NUCLEOTIDE SEQUENCE</scope>
    <source>
        <strain evidence="1">Stay&amp;Tobe</strain>
        <tissue evidence="1">Testes</tissue>
    </source>
</reference>
<evidence type="ECO:0000313" key="1">
    <source>
        <dbReference type="EMBL" id="KAJ9592582.1"/>
    </source>
</evidence>
<dbReference type="AlphaFoldDB" id="A0AAD8A503"/>
<organism evidence="1 2">
    <name type="scientific">Diploptera punctata</name>
    <name type="common">Pacific beetle cockroach</name>
    <dbReference type="NCBI Taxonomy" id="6984"/>
    <lineage>
        <taxon>Eukaryota</taxon>
        <taxon>Metazoa</taxon>
        <taxon>Ecdysozoa</taxon>
        <taxon>Arthropoda</taxon>
        <taxon>Hexapoda</taxon>
        <taxon>Insecta</taxon>
        <taxon>Pterygota</taxon>
        <taxon>Neoptera</taxon>
        <taxon>Polyneoptera</taxon>
        <taxon>Dictyoptera</taxon>
        <taxon>Blattodea</taxon>
        <taxon>Blaberoidea</taxon>
        <taxon>Blaberidae</taxon>
        <taxon>Diplopterinae</taxon>
        <taxon>Diploptera</taxon>
    </lineage>
</organism>
<proteinExistence type="predicted"/>
<protein>
    <submittedName>
        <fullName evidence="1">Uncharacterized protein</fullName>
    </submittedName>
</protein>
<name>A0AAD8A503_DIPPU</name>
<dbReference type="Proteomes" id="UP001233999">
    <property type="component" value="Unassembled WGS sequence"/>
</dbReference>
<evidence type="ECO:0000313" key="2">
    <source>
        <dbReference type="Proteomes" id="UP001233999"/>
    </source>
</evidence>
<feature type="non-terminal residue" evidence="1">
    <location>
        <position position="76"/>
    </location>
</feature>
<keyword evidence="2" id="KW-1185">Reference proteome</keyword>
<reference evidence="1" key="1">
    <citation type="journal article" date="2023" name="IScience">
        <title>Live-bearing cockroach genome reveals convergent evolutionary mechanisms linked to viviparity in insects and beyond.</title>
        <authorList>
            <person name="Fouks B."/>
            <person name="Harrison M.C."/>
            <person name="Mikhailova A.A."/>
            <person name="Marchal E."/>
            <person name="English S."/>
            <person name="Carruthers M."/>
            <person name="Jennings E.C."/>
            <person name="Chiamaka E.L."/>
            <person name="Frigard R.A."/>
            <person name="Pippel M."/>
            <person name="Attardo G.M."/>
            <person name="Benoit J.B."/>
            <person name="Bornberg-Bauer E."/>
            <person name="Tobe S.S."/>
        </authorList>
    </citation>
    <scope>NUCLEOTIDE SEQUENCE</scope>
    <source>
        <strain evidence="1">Stay&amp;Tobe</strain>
    </source>
</reference>
<accession>A0AAD8A503</accession>
<sequence>EYKKKLLATYNVERDIQVVRKTQKFCSSVRLMTGIRATVSMKNHRYRDYRHSYSFEISKIKYDVSKHIYRPVSMYS</sequence>
<dbReference type="EMBL" id="JASPKZ010003830">
    <property type="protein sequence ID" value="KAJ9592582.1"/>
    <property type="molecule type" value="Genomic_DNA"/>
</dbReference>
<gene>
    <name evidence="1" type="ORF">L9F63_015757</name>
</gene>
<feature type="non-terminal residue" evidence="1">
    <location>
        <position position="1"/>
    </location>
</feature>
<comment type="caution">
    <text evidence="1">The sequence shown here is derived from an EMBL/GenBank/DDBJ whole genome shotgun (WGS) entry which is preliminary data.</text>
</comment>